<dbReference type="Proteomes" id="UP001148629">
    <property type="component" value="Unassembled WGS sequence"/>
</dbReference>
<proteinExistence type="predicted"/>
<organism evidence="1 2">
    <name type="scientific">Fusarium decemcellulare</name>
    <dbReference type="NCBI Taxonomy" id="57161"/>
    <lineage>
        <taxon>Eukaryota</taxon>
        <taxon>Fungi</taxon>
        <taxon>Dikarya</taxon>
        <taxon>Ascomycota</taxon>
        <taxon>Pezizomycotina</taxon>
        <taxon>Sordariomycetes</taxon>
        <taxon>Hypocreomycetidae</taxon>
        <taxon>Hypocreales</taxon>
        <taxon>Nectriaceae</taxon>
        <taxon>Fusarium</taxon>
        <taxon>Fusarium decemcellulare species complex</taxon>
    </lineage>
</organism>
<name>A0ACC1T126_9HYPO</name>
<keyword evidence="2" id="KW-1185">Reference proteome</keyword>
<sequence length="1910" mass="215533">MPQAHVQNNFRHYQLFTSVQLFSMDDDDNFDLYCAICGGPHAAVKVRTDSADENQDGYNPNVIQQQDVEWSKQLHILGRVQLSRLDFTCLAPVLPRAGEEWMSSPETIVFFFGVRLDRLCAYSPTEGLVFPFHWPCYEILARYITGHPDPKTLDKGALFRSFARVLRQYEGLDLDYGDARIAQDQYWKSIPGMEYTVVNPAPRQELKRQVMDLIIGGQFESKPLKLIPRPEAESNPLQALPETLLYEVIQSLDNESLLNLCHASWSTFLMLRDNQSFWKSRLLGHMSYFFELLEIVCGSSASLGSRDLRRILQWANTASKPRPGITGPLLPVANRRRIWNVCEQIQSLYSREPIQGPMQTSDLEQSSFCNKMHSVGYPGAAKRDVRDSVWLRSWDDLYRRWTLEIFWNVSWTLSGIGVKFDKEETRLFGYKPREKGSWRTAGSFGPDVWIKGFIFHIIYRPNIIPDYASVKGITVYLTDGSQRSYGQADAGLARMPIFIAPEMTLLGIRGVLWESDRESASPEIVTFGLLQLPSNGCDKPNPRPEPKPCEGLSWKGETLGLDQLIHGSDGMKLVRFRREANVDIRYRSLISMHTLILAHDVSGLSTIRSISANVVPVKVWLAPEEMHIFNYRVCNLRVSTDDGQRLLREVDDDGTPWSEDCWNDFEVDGPGGEVIQEISIFHGRHTSMVGNALRLRTNRDRTVLWGISVLADDQGLPSGTRHITRDEINEVTIKAEDGYDIVGITMACGRVAKSHYGEKQEGPWTEEEYEKRKQSSLHSSMSSVGLLTRKDDLRTSQSYPLPWLGSRPARSESLITPLGNSPSLACIDMDNHGENPCAARPMVSPAVGPSSQPEQLERINDLNQIIQLARRTFTFIDEHHPEWPTQLWQLGAPLYRRYRMTGDFSNLEESIPLLGLQLGDSYYHTLEVADLDEAIPLLRESIINQISVHRAMRLGNLGIAIKERYLRVGAEDDFQEACEVLKETVRILPDEHYDTRPMWLEALADLQLAAVVYELYYWTGDYAQLKESVELEVDALAATPEEDPQRLIRLHNAQRRMHDTYCKTGDLGHLEATIQLGRKFLEEAPEDHHYRSAQMNNLSVNMSYKYDVLGKLSDLEEAILLGREAFAVMSEDPQDWQSYVNLGNLAANLMSRYRTTGALMDLEEAISFNRRVLEAVPDDPSLRSFYMHNLASSLRSKYQRSGGLKNLEEAINLSKKTIELTKEGHDNLPLYLDSVAVGLGHRFSKLQRTEDLEEGIRLARQAIAISRDRYAGEVGISRYNKLATLLEKKFENGGALAEIDEAIEITKMAVSLTSPEDPAQGDFLTTLGGHHIARYNRTMEEDEEQEDITSALRFYREAVNQPSGLTRRRISAAATALQLCFKLEEVAYELGRVATELIPGLSLRSLETSDRQYLMAEAIGVASHTAAAALIIGKTPLHALSLLELGRGMADEFVRLRDELDTKAVFEISKIEEDHASVLNTRGHRRHDAGRAFEALLVDIRQLPGFDNFLGPLTDQEMRSASENGPIAVINVSAIGCHAILVQVDQVRFVSLDGVSNWDIIKRAMTGDLGSLQTLEWLWDTITGPVLYALGFAGPPSGDKWPHVWWIPTGPLSKFPLHASGRHRKGSSETVMDRVMSSYSPSIKALIHGRRRRFQHSVASTQEEALLVAMQHTPGHSDLPYAAREVAAINDVCDSMSFKAVEPGCSKKDVVARLKGCKIFHFAGHAYTDIVDPSKSHLCLDDKDDPLTVADLLDMNLHQYSPFLAYLSACGTGRVQDDRFIDESIHLISACQLAGFRHVIGTMWQVKDEYCADIARITYESLRDGGVTDETVCRALHNATKTLRDRWIDGRDQDVFELSVLDRELKERSATVNQTLKDNEGAREDRDMVACDDDRDRRVADWVPYVHFGV</sequence>
<accession>A0ACC1T126</accession>
<reference evidence="1" key="1">
    <citation type="submission" date="2022-08" db="EMBL/GenBank/DDBJ databases">
        <title>Genome Sequence of Fusarium decemcellulare.</title>
        <authorList>
            <person name="Buettner E."/>
        </authorList>
    </citation>
    <scope>NUCLEOTIDE SEQUENCE</scope>
    <source>
        <strain evidence="1">Babe19</strain>
    </source>
</reference>
<comment type="caution">
    <text evidence="1">The sequence shown here is derived from an EMBL/GenBank/DDBJ whole genome shotgun (WGS) entry which is preliminary data.</text>
</comment>
<evidence type="ECO:0000313" key="1">
    <source>
        <dbReference type="EMBL" id="KAJ3550070.1"/>
    </source>
</evidence>
<gene>
    <name evidence="1" type="ORF">NM208_g165</name>
</gene>
<dbReference type="EMBL" id="JANRMS010000008">
    <property type="protein sequence ID" value="KAJ3550070.1"/>
    <property type="molecule type" value="Genomic_DNA"/>
</dbReference>
<evidence type="ECO:0000313" key="2">
    <source>
        <dbReference type="Proteomes" id="UP001148629"/>
    </source>
</evidence>
<protein>
    <submittedName>
        <fullName evidence="1">Uncharacterized protein</fullName>
    </submittedName>
</protein>